<dbReference type="EMBL" id="JACHDE010000007">
    <property type="protein sequence ID" value="MBB5402087.1"/>
    <property type="molecule type" value="Genomic_DNA"/>
</dbReference>
<comment type="caution">
    <text evidence="2">The sequence shown here is derived from an EMBL/GenBank/DDBJ whole genome shotgun (WGS) entry which is preliminary data.</text>
</comment>
<dbReference type="Gene3D" id="3.40.830.10">
    <property type="entry name" value="LigB-like"/>
    <property type="match status" value="1"/>
</dbReference>
<keyword evidence="2" id="KW-0560">Oxidoreductase</keyword>
<dbReference type="GO" id="GO:0008198">
    <property type="term" value="F:ferrous iron binding"/>
    <property type="evidence" value="ECO:0007669"/>
    <property type="project" value="InterPro"/>
</dbReference>
<proteinExistence type="predicted"/>
<dbReference type="GO" id="GO:0016702">
    <property type="term" value="F:oxidoreductase activity, acting on single donors with incorporation of molecular oxygen, incorporation of two atoms of oxygen"/>
    <property type="evidence" value="ECO:0007669"/>
    <property type="project" value="UniProtKB-ARBA"/>
</dbReference>
<dbReference type="Proteomes" id="UP000592820">
    <property type="component" value="Unassembled WGS sequence"/>
</dbReference>
<dbReference type="AlphaFoldDB" id="A0A7W8L7Z1"/>
<evidence type="ECO:0000259" key="1">
    <source>
        <dbReference type="Pfam" id="PF02900"/>
    </source>
</evidence>
<gene>
    <name evidence="2" type="ORF">HDG41_004173</name>
</gene>
<evidence type="ECO:0000313" key="3">
    <source>
        <dbReference type="Proteomes" id="UP000592820"/>
    </source>
</evidence>
<feature type="domain" description="Extradiol ring-cleavage dioxygenase class III enzyme subunit B" evidence="1">
    <location>
        <begin position="61"/>
        <end position="302"/>
    </location>
</feature>
<name>A0A7W8L7Z1_9BURK</name>
<organism evidence="2 3">
    <name type="scientific">Paraburkholderia youngii</name>
    <dbReference type="NCBI Taxonomy" id="2782701"/>
    <lineage>
        <taxon>Bacteria</taxon>
        <taxon>Pseudomonadati</taxon>
        <taxon>Pseudomonadota</taxon>
        <taxon>Betaproteobacteria</taxon>
        <taxon>Burkholderiales</taxon>
        <taxon>Burkholderiaceae</taxon>
        <taxon>Paraburkholderia</taxon>
    </lineage>
</organism>
<sequence length="330" mass="36019">MAKIVAGVATSHTPLLTLGAAQWIHRANVDYENPELNTSDGRLMTYSQLLTEVGPRYENEVDVPTLAKKEQQCNDALDKLAAFVAQVKPDVAIIIGDDQAELFNSANQPAFAIYHGQTAYTIDKLREPTTPDWLRTVRKGYMLDQVHGLPCDPQMALTLIKGLIDEEVDVAASDHVEDPLDKGFGHAYGFVVKRLFAGLPIPIVPVLLNTYFSPNVPSSRRCYNVGRAIRRVVEAIPGDQRVMVIASGGLSHFVVDEPLDRQIIAAFENKDADFLQSIPRGALNSGSSEILNWVTAAGALEHLNVQSAEYFPLRRTPAGTGVGAGFVTWA</sequence>
<dbReference type="RefSeq" id="WP_184226971.1">
    <property type="nucleotide sequence ID" value="NZ_JACHDE010000007.1"/>
</dbReference>
<dbReference type="CDD" id="cd07366">
    <property type="entry name" value="3MGA_Dioxygenase"/>
    <property type="match status" value="1"/>
</dbReference>
<evidence type="ECO:0000313" key="2">
    <source>
        <dbReference type="EMBL" id="MBB5402087.1"/>
    </source>
</evidence>
<keyword evidence="2" id="KW-0223">Dioxygenase</keyword>
<accession>A0A7W8L7Z1</accession>
<dbReference type="InterPro" id="IPR004183">
    <property type="entry name" value="Xdiol_dOase_suB"/>
</dbReference>
<dbReference type="InterPro" id="IPR034938">
    <property type="entry name" value="3MGA_Dioxygenase"/>
</dbReference>
<reference evidence="2 3" key="1">
    <citation type="submission" date="2020-08" db="EMBL/GenBank/DDBJ databases">
        <title>Genomic Encyclopedia of Type Strains, Phase IV (KMG-V): Genome sequencing to study the core and pangenomes of soil and plant-associated prokaryotes.</title>
        <authorList>
            <person name="Whitman W."/>
        </authorList>
    </citation>
    <scope>NUCLEOTIDE SEQUENCE [LARGE SCALE GENOMIC DNA]</scope>
    <source>
        <strain evidence="2 3">JPY162</strain>
    </source>
</reference>
<protein>
    <submittedName>
        <fullName evidence="2">Aromatic ring-opening dioxygenase catalytic subunit (LigB family)</fullName>
    </submittedName>
</protein>
<dbReference type="Pfam" id="PF02900">
    <property type="entry name" value="LigB"/>
    <property type="match status" value="1"/>
</dbReference>
<dbReference type="SUPFAM" id="SSF53213">
    <property type="entry name" value="LigB-like"/>
    <property type="match status" value="1"/>
</dbReference>